<dbReference type="Pfam" id="PF22982">
    <property type="entry name" value="WHD_HRQ1"/>
    <property type="match status" value="1"/>
</dbReference>
<reference evidence="5" key="2">
    <citation type="submission" date="2020-09" db="EMBL/GenBank/DDBJ databases">
        <authorList>
            <person name="Sun Q."/>
            <person name="Zhou Y."/>
        </authorList>
    </citation>
    <scope>NUCLEOTIDE SEQUENCE</scope>
    <source>
        <strain evidence="5">CGMCC 1.15478</strain>
    </source>
</reference>
<keyword evidence="1" id="KW-0547">Nucleotide-binding</keyword>
<keyword evidence="6" id="KW-1185">Reference proteome</keyword>
<evidence type="ECO:0000313" key="6">
    <source>
        <dbReference type="Proteomes" id="UP000641514"/>
    </source>
</evidence>
<dbReference type="PANTHER" id="PTHR47957:SF3">
    <property type="entry name" value="ATP-DEPENDENT HELICASE HRQ1"/>
    <property type="match status" value="1"/>
</dbReference>
<evidence type="ECO:0000259" key="4">
    <source>
        <dbReference type="PROSITE" id="PS51194"/>
    </source>
</evidence>
<dbReference type="PROSITE" id="PS51194">
    <property type="entry name" value="HELICASE_CTER"/>
    <property type="match status" value="1"/>
</dbReference>
<keyword evidence="5" id="KW-0378">Hydrolase</keyword>
<dbReference type="CDD" id="cd18797">
    <property type="entry name" value="SF2_C_Hrq"/>
    <property type="match status" value="1"/>
</dbReference>
<dbReference type="Gene3D" id="3.40.50.300">
    <property type="entry name" value="P-loop containing nucleotide triphosphate hydrolases"/>
    <property type="match status" value="2"/>
</dbReference>
<dbReference type="GO" id="GO:0043138">
    <property type="term" value="F:3'-5' DNA helicase activity"/>
    <property type="evidence" value="ECO:0007669"/>
    <property type="project" value="TreeGrafter"/>
</dbReference>
<evidence type="ECO:0000313" key="5">
    <source>
        <dbReference type="EMBL" id="GGC76001.1"/>
    </source>
</evidence>
<dbReference type="GO" id="GO:0003676">
    <property type="term" value="F:nucleic acid binding"/>
    <property type="evidence" value="ECO:0007669"/>
    <property type="project" value="InterPro"/>
</dbReference>
<protein>
    <submittedName>
        <fullName evidence="5">ATP-dependent RNA helicase, DEAD/DEAH box family protein</fullName>
    </submittedName>
</protein>
<feature type="domain" description="Helicase C-terminal" evidence="4">
    <location>
        <begin position="295"/>
        <end position="446"/>
    </location>
</feature>
<evidence type="ECO:0000259" key="3">
    <source>
        <dbReference type="PROSITE" id="PS51192"/>
    </source>
</evidence>
<sequence>MVTDGQPFGQELLNTLLTQRRHGLTGSATHVTVISGTPAEHAPWPEWVHQPLLEAYRGRGITEPYKHQVDAADHAFHGNNVVLATGTASGKSLAYSLPVLTALAERPRATALYLSPTKALGADQLGHARTITRLVPTLHTAEPHLYDGDTPTDIRPWIRNNSRWVFTNPDMLHVGMMPNHSQWSRFFRGLEFVIIDECHHYRGVFGSNVAWVLRRLRRIAARYGSSPTFILASATTANPAAAAQRLIGAPCHPITVDSAPHGSRTIALWEPGPKSTGGTSADVENRRSAPAEAASLTAALVEEGARTLMFVRSRAGAEYATVAVKNHLSGTELASTVAAYRAGYLADDRRRIEKALSDGTLRAVSSTNALELGVDIAGLDAVVLTGFPGTIASFWQQAGRAGRRGQGALIAFVARDDPLDTYLIHNPDALLGQPVESTITNPHNPHIEAPHVVCAATEIPLTDAEIKQLGIENSVRELSEQDILRHRPLGWFPTPGVSPHQHVTLRGSGAGQVVIVEADSGRLLGTVDSARAPATVHPGAVHLHQGEVFVVMDLDLDDGIALVVAGDPGYTTTARSQSDIHLTHVHRHVQYGATGIGFVDVEVTQHVVSYLRRASSGEVIDTIELTMPTSTLRTKAVMWTMTADRLIQGGVPEANFPGALHAAEHAAIGMLPLFASCDRNDIGGVSTALHPDTALPTVFIYDGHPGGAGIAEHGHDHLTRWLSATREAINSCSCTTGCPSCVHSPKCGNGNSPLHKYGAVRVLDAVLQDVAKGQ</sequence>
<dbReference type="InterPro" id="IPR011545">
    <property type="entry name" value="DEAD/DEAH_box_helicase_dom"/>
</dbReference>
<dbReference type="SMART" id="SM00487">
    <property type="entry name" value="DEXDc"/>
    <property type="match status" value="1"/>
</dbReference>
<dbReference type="PANTHER" id="PTHR47957">
    <property type="entry name" value="ATP-DEPENDENT HELICASE HRQ1"/>
    <property type="match status" value="1"/>
</dbReference>
<dbReference type="SUPFAM" id="SSF52540">
    <property type="entry name" value="P-loop containing nucleoside triphosphate hydrolases"/>
    <property type="match status" value="1"/>
</dbReference>
<proteinExistence type="predicted"/>
<dbReference type="InterPro" id="IPR001650">
    <property type="entry name" value="Helicase_C-like"/>
</dbReference>
<dbReference type="GO" id="GO:0006289">
    <property type="term" value="P:nucleotide-excision repair"/>
    <property type="evidence" value="ECO:0007669"/>
    <property type="project" value="TreeGrafter"/>
</dbReference>
<organism evidence="5 6">
    <name type="scientific">Hoyosella rhizosphaerae</name>
    <dbReference type="NCBI Taxonomy" id="1755582"/>
    <lineage>
        <taxon>Bacteria</taxon>
        <taxon>Bacillati</taxon>
        <taxon>Actinomycetota</taxon>
        <taxon>Actinomycetes</taxon>
        <taxon>Mycobacteriales</taxon>
        <taxon>Hoyosellaceae</taxon>
        <taxon>Hoyosella</taxon>
    </lineage>
</organism>
<reference evidence="5" key="1">
    <citation type="journal article" date="2014" name="Int. J. Syst. Evol. Microbiol.">
        <title>Complete genome sequence of Corynebacterium casei LMG S-19264T (=DSM 44701T), isolated from a smear-ripened cheese.</title>
        <authorList>
            <consortium name="US DOE Joint Genome Institute (JGI-PGF)"/>
            <person name="Walter F."/>
            <person name="Albersmeier A."/>
            <person name="Kalinowski J."/>
            <person name="Ruckert C."/>
        </authorList>
    </citation>
    <scope>NUCLEOTIDE SEQUENCE</scope>
    <source>
        <strain evidence="5">CGMCC 1.15478</strain>
    </source>
</reference>
<dbReference type="InterPro" id="IPR022307">
    <property type="entry name" value="Helicase_put_actinobac"/>
</dbReference>
<dbReference type="InterPro" id="IPR018973">
    <property type="entry name" value="MZB"/>
</dbReference>
<dbReference type="InterPro" id="IPR055227">
    <property type="entry name" value="HRQ1_WHD"/>
</dbReference>
<dbReference type="Proteomes" id="UP000641514">
    <property type="component" value="Unassembled WGS sequence"/>
</dbReference>
<dbReference type="PROSITE" id="PS51192">
    <property type="entry name" value="HELICASE_ATP_BIND_1"/>
    <property type="match status" value="1"/>
</dbReference>
<dbReference type="SMART" id="SM00490">
    <property type="entry name" value="HELICc"/>
    <property type="match status" value="1"/>
</dbReference>
<evidence type="ECO:0000256" key="2">
    <source>
        <dbReference type="ARBA" id="ARBA00022840"/>
    </source>
</evidence>
<comment type="caution">
    <text evidence="5">The sequence shown here is derived from an EMBL/GenBank/DDBJ whole genome shotgun (WGS) entry which is preliminary data.</text>
</comment>
<dbReference type="AlphaFoldDB" id="A0A916XJI7"/>
<accession>A0A916XJI7</accession>
<keyword evidence="2" id="KW-0067">ATP-binding</keyword>
<evidence type="ECO:0000256" key="1">
    <source>
        <dbReference type="ARBA" id="ARBA00022741"/>
    </source>
</evidence>
<dbReference type="NCBIfam" id="TIGR03817">
    <property type="entry name" value="DECH_helic"/>
    <property type="match status" value="1"/>
</dbReference>
<feature type="domain" description="Helicase ATP-binding" evidence="3">
    <location>
        <begin position="72"/>
        <end position="254"/>
    </location>
</feature>
<keyword evidence="5" id="KW-0347">Helicase</keyword>
<dbReference type="Pfam" id="PF00271">
    <property type="entry name" value="Helicase_C"/>
    <property type="match status" value="1"/>
</dbReference>
<dbReference type="GO" id="GO:0005524">
    <property type="term" value="F:ATP binding"/>
    <property type="evidence" value="ECO:0007669"/>
    <property type="project" value="UniProtKB-KW"/>
</dbReference>
<name>A0A916XJI7_9ACTN</name>
<dbReference type="GO" id="GO:0036297">
    <property type="term" value="P:interstrand cross-link repair"/>
    <property type="evidence" value="ECO:0007669"/>
    <property type="project" value="TreeGrafter"/>
</dbReference>
<dbReference type="InterPro" id="IPR014001">
    <property type="entry name" value="Helicase_ATP-bd"/>
</dbReference>
<gene>
    <name evidence="5" type="ORF">GCM10011410_31590</name>
</gene>
<dbReference type="Pfam" id="PF00270">
    <property type="entry name" value="DEAD"/>
    <property type="match status" value="1"/>
</dbReference>
<dbReference type="Pfam" id="PF09369">
    <property type="entry name" value="MZB"/>
    <property type="match status" value="1"/>
</dbReference>
<dbReference type="InterPro" id="IPR027417">
    <property type="entry name" value="P-loop_NTPase"/>
</dbReference>
<dbReference type="EMBL" id="BMJH01000004">
    <property type="protein sequence ID" value="GGC76001.1"/>
    <property type="molecule type" value="Genomic_DNA"/>
</dbReference>